<feature type="domain" description="DUF2087" evidence="1">
    <location>
        <begin position="17"/>
        <end position="84"/>
    </location>
</feature>
<proteinExistence type="predicted"/>
<gene>
    <name evidence="2" type="ORF">DES51_107211</name>
</gene>
<comment type="caution">
    <text evidence="2">The sequence shown here is derived from an EMBL/GenBank/DDBJ whole genome shotgun (WGS) entry which is preliminary data.</text>
</comment>
<evidence type="ECO:0000259" key="1">
    <source>
        <dbReference type="Pfam" id="PF09860"/>
    </source>
</evidence>
<dbReference type="Proteomes" id="UP000247612">
    <property type="component" value="Unassembled WGS sequence"/>
</dbReference>
<evidence type="ECO:0000313" key="3">
    <source>
        <dbReference type="Proteomes" id="UP000247612"/>
    </source>
</evidence>
<accession>A0A318KLL8</accession>
<dbReference type="RefSeq" id="WP_022939125.1">
    <property type="nucleotide sequence ID" value="NZ_CABKRQ010000008.1"/>
</dbReference>
<name>A0A318KLL8_9FIRM</name>
<dbReference type="OrthoDB" id="9789954at2"/>
<evidence type="ECO:0000313" key="2">
    <source>
        <dbReference type="EMBL" id="PXX78669.1"/>
    </source>
</evidence>
<dbReference type="Pfam" id="PF09860">
    <property type="entry name" value="DUF2087"/>
    <property type="match status" value="1"/>
</dbReference>
<dbReference type="STRING" id="1034346.GCA_000313565_02842"/>
<keyword evidence="3" id="KW-1185">Reference proteome</keyword>
<reference evidence="2 3" key="1">
    <citation type="submission" date="2018-05" db="EMBL/GenBank/DDBJ databases">
        <title>Genomic Encyclopedia of Type Strains, Phase IV (KMG-IV): sequencing the most valuable type-strain genomes for metagenomic binning, comparative biology and taxonomic classification.</title>
        <authorList>
            <person name="Goeker M."/>
        </authorList>
    </citation>
    <scope>NUCLEOTIDE SEQUENCE [LARGE SCALE GENOMIC DNA]</scope>
    <source>
        <strain evidence="2 3">JC118</strain>
    </source>
</reference>
<dbReference type="InterPro" id="IPR018656">
    <property type="entry name" value="DUF2087"/>
</dbReference>
<dbReference type="AlphaFoldDB" id="A0A318KLL8"/>
<sequence length="85" mass="10427">MKENDELRMFKSLIPLKLIALPKKKELRQITLQRIAECFTASREYTEQEVNEILMGVYEDYVYLRRELVEHQYLQRTADGRRYWK</sequence>
<protein>
    <submittedName>
        <fullName evidence="2">Uncharacterized protein DUF2087</fullName>
    </submittedName>
</protein>
<dbReference type="EMBL" id="QJKH01000007">
    <property type="protein sequence ID" value="PXX78669.1"/>
    <property type="molecule type" value="Genomic_DNA"/>
</dbReference>
<organism evidence="2 3">
    <name type="scientific">Dielma fastidiosa</name>
    <dbReference type="NCBI Taxonomy" id="1034346"/>
    <lineage>
        <taxon>Bacteria</taxon>
        <taxon>Bacillati</taxon>
        <taxon>Bacillota</taxon>
        <taxon>Erysipelotrichia</taxon>
        <taxon>Erysipelotrichales</taxon>
        <taxon>Erysipelotrichaceae</taxon>
        <taxon>Dielma</taxon>
    </lineage>
</organism>